<dbReference type="InterPro" id="IPR004634">
    <property type="entry name" value="Pept_S49_pIV"/>
</dbReference>
<keyword evidence="3" id="KW-0645">Protease</keyword>
<feature type="transmembrane region" description="Helical" evidence="8">
    <location>
        <begin position="21"/>
        <end position="42"/>
    </location>
</feature>
<keyword evidence="4" id="KW-0378">Hydrolase</keyword>
<evidence type="ECO:0000256" key="1">
    <source>
        <dbReference type="ARBA" id="ARBA00004370"/>
    </source>
</evidence>
<dbReference type="InterPro" id="IPR047217">
    <property type="entry name" value="S49_SppA_67K_type_N"/>
</dbReference>
<dbReference type="NCBIfam" id="TIGR00706">
    <property type="entry name" value="SppA_dom"/>
    <property type="match status" value="1"/>
</dbReference>
<evidence type="ECO:0000259" key="9">
    <source>
        <dbReference type="Pfam" id="PF01343"/>
    </source>
</evidence>
<organism evidence="10 11">
    <name type="scientific">Acidihalobacter aeolianus</name>
    <dbReference type="NCBI Taxonomy" id="2792603"/>
    <lineage>
        <taxon>Bacteria</taxon>
        <taxon>Pseudomonadati</taxon>
        <taxon>Pseudomonadota</taxon>
        <taxon>Gammaproteobacteria</taxon>
        <taxon>Chromatiales</taxon>
        <taxon>Ectothiorhodospiraceae</taxon>
        <taxon>Acidihalobacter</taxon>
    </lineage>
</organism>
<dbReference type="InterPro" id="IPR047272">
    <property type="entry name" value="S49_SppA_C"/>
</dbReference>
<dbReference type="InterPro" id="IPR029045">
    <property type="entry name" value="ClpP/crotonase-like_dom_sf"/>
</dbReference>
<dbReference type="GO" id="GO:0016020">
    <property type="term" value="C:membrane"/>
    <property type="evidence" value="ECO:0007669"/>
    <property type="project" value="UniProtKB-SubCell"/>
</dbReference>
<keyword evidence="8" id="KW-1133">Transmembrane helix</keyword>
<evidence type="ECO:0000256" key="5">
    <source>
        <dbReference type="ARBA" id="ARBA00022825"/>
    </source>
</evidence>
<evidence type="ECO:0000256" key="3">
    <source>
        <dbReference type="ARBA" id="ARBA00022670"/>
    </source>
</evidence>
<feature type="active site" description="Nucleophile" evidence="7">
    <location>
        <position position="400"/>
    </location>
</feature>
<keyword evidence="8" id="KW-0812">Transmembrane</keyword>
<proteinExistence type="inferred from homology"/>
<evidence type="ECO:0000256" key="6">
    <source>
        <dbReference type="ARBA" id="ARBA00023136"/>
    </source>
</evidence>
<dbReference type="Pfam" id="PF01343">
    <property type="entry name" value="Peptidase_S49"/>
    <property type="match status" value="2"/>
</dbReference>
<evidence type="ECO:0000313" key="11">
    <source>
        <dbReference type="Proteomes" id="UP000095342"/>
    </source>
</evidence>
<comment type="subcellular location">
    <subcellularLocation>
        <location evidence="1">Membrane</location>
    </subcellularLocation>
</comment>
<accession>A0A1D8K4M3</accession>
<dbReference type="SUPFAM" id="SSF52096">
    <property type="entry name" value="ClpP/crotonase"/>
    <property type="match status" value="2"/>
</dbReference>
<evidence type="ECO:0000256" key="7">
    <source>
        <dbReference type="PIRSR" id="PIRSR001217-1"/>
    </source>
</evidence>
<gene>
    <name evidence="10" type="ORF">BJI67_01385</name>
</gene>
<dbReference type="RefSeq" id="WP_070071503.1">
    <property type="nucleotide sequence ID" value="NZ_CP017448.1"/>
</dbReference>
<evidence type="ECO:0000256" key="4">
    <source>
        <dbReference type="ARBA" id="ARBA00022801"/>
    </source>
</evidence>
<dbReference type="KEGG" id="aaeo:BJI67_01385"/>
<dbReference type="GO" id="GO:0006465">
    <property type="term" value="P:signal peptide processing"/>
    <property type="evidence" value="ECO:0007669"/>
    <property type="project" value="InterPro"/>
</dbReference>
<evidence type="ECO:0000256" key="2">
    <source>
        <dbReference type="ARBA" id="ARBA00008683"/>
    </source>
</evidence>
<sequence length="613" mass="66006">MGKLMGLLRWIDRVLHGIRRGLLNLITLFVLLVIAFALFHAAKSPRVQHESVLVVAPEGHLVYSYTDSDWQRAINVMLDQPRDEVLIRSLTDAIDHAASDPRIKVMELNLNRFEGGSITQLETVADALARFRKAGKPIFAYAGSYSQGSYLLAAEANHVYMNPLGAVMIAGYGAYQPYFKTLLDRIGVTMYAFRKGKYKSAVEPMTRTDMSPAAREENAAWLQTWWSSYTARVAAARGLQPAQIEHYASQLPHLVDAAQGNTAKLAKQQGLVNVIGSWREFQKAVSEADVRPLKDTPRINYLAYDEATHKRAAQSAAVAVVPLDGMIVSGDKAVPGTVASGPTVEQLDRLLHDAAVHAVVLQVDSPGGSVDASEDIRSAVLRLRAAGKPVVVSMGTLAASGAYMISSAAQTLYAEPTTITADIGVFALVPNVSAALGKLGIDVNGIGTTPSVGSESPLMPLKPDVATAMQSHVDYLYHRFVSQVAQGRKLGYEQVDAVAQGRAWSGEAALRLKLIDHLGGIGDAIADAARLAHLKPGGYRVDYLPRAGQKKGFGALSQTMGLMAQSSLGGQGAIAALARFLDLPARELQDTALLLHSARPYGYFAYDPVTWMH</sequence>
<dbReference type="InterPro" id="IPR004635">
    <property type="entry name" value="Pept_S49_SppA"/>
</dbReference>
<evidence type="ECO:0000313" key="10">
    <source>
        <dbReference type="EMBL" id="AOV15903.1"/>
    </source>
</evidence>
<dbReference type="InterPro" id="IPR002142">
    <property type="entry name" value="Peptidase_S49"/>
</dbReference>
<feature type="domain" description="Peptidase S49" evidence="9">
    <location>
        <begin position="131"/>
        <end position="275"/>
    </location>
</feature>
<keyword evidence="11" id="KW-1185">Reference proteome</keyword>
<reference evidence="10 11" key="1">
    <citation type="submission" date="2016-09" db="EMBL/GenBank/DDBJ databases">
        <title>Acidihalobacter prosperus V6 (DSM14174).</title>
        <authorList>
            <person name="Khaleque H.N."/>
            <person name="Ramsay J.P."/>
            <person name="Murphy R.J.T."/>
            <person name="Kaksonen A.H."/>
            <person name="Boxall N.J."/>
            <person name="Watkin E.L.J."/>
        </authorList>
    </citation>
    <scope>NUCLEOTIDE SEQUENCE [LARGE SCALE GENOMIC DNA]</scope>
    <source>
        <strain evidence="10 11">V6</strain>
    </source>
</reference>
<feature type="active site" description="Proton donor/acceptor" evidence="7">
    <location>
        <position position="199"/>
    </location>
</feature>
<dbReference type="EMBL" id="CP017448">
    <property type="protein sequence ID" value="AOV15903.1"/>
    <property type="molecule type" value="Genomic_DNA"/>
</dbReference>
<dbReference type="GO" id="GO:0008236">
    <property type="term" value="F:serine-type peptidase activity"/>
    <property type="evidence" value="ECO:0007669"/>
    <property type="project" value="UniProtKB-KW"/>
</dbReference>
<dbReference type="Gene3D" id="3.90.226.10">
    <property type="entry name" value="2-enoyl-CoA Hydratase, Chain A, domain 1"/>
    <property type="match status" value="3"/>
</dbReference>
<dbReference type="PIRSF" id="PIRSF001217">
    <property type="entry name" value="Protease_4_SppA"/>
    <property type="match status" value="1"/>
</dbReference>
<keyword evidence="6 8" id="KW-0472">Membrane</keyword>
<protein>
    <submittedName>
        <fullName evidence="10">Signal peptide peptidase SppA</fullName>
    </submittedName>
</protein>
<comment type="similarity">
    <text evidence="2">Belongs to the peptidase S49 family.</text>
</comment>
<evidence type="ECO:0000256" key="8">
    <source>
        <dbReference type="SAM" id="Phobius"/>
    </source>
</evidence>
<name>A0A1D8K4M3_9GAMM</name>
<dbReference type="PANTHER" id="PTHR33209">
    <property type="entry name" value="PROTEASE 4"/>
    <property type="match status" value="1"/>
</dbReference>
<dbReference type="CDD" id="cd07023">
    <property type="entry name" value="S49_Sppa_N_C"/>
    <property type="match status" value="1"/>
</dbReference>
<dbReference type="Proteomes" id="UP000095342">
    <property type="component" value="Chromosome"/>
</dbReference>
<dbReference type="Gene3D" id="6.20.330.10">
    <property type="match status" value="1"/>
</dbReference>
<dbReference type="AlphaFoldDB" id="A0A1D8K4M3"/>
<keyword evidence="5" id="KW-0720">Serine protease</keyword>
<feature type="domain" description="Peptidase S49" evidence="9">
    <location>
        <begin position="383"/>
        <end position="534"/>
    </location>
</feature>
<dbReference type="NCBIfam" id="TIGR00705">
    <property type="entry name" value="SppA_67K"/>
    <property type="match status" value="1"/>
</dbReference>
<dbReference type="PANTHER" id="PTHR33209:SF1">
    <property type="entry name" value="PEPTIDASE S49 DOMAIN-CONTAINING PROTEIN"/>
    <property type="match status" value="1"/>
</dbReference>
<dbReference type="CDD" id="cd07018">
    <property type="entry name" value="S49_SppA_67K_type"/>
    <property type="match status" value="1"/>
</dbReference>